<dbReference type="Proteomes" id="UP000314986">
    <property type="component" value="Unassembled WGS sequence"/>
</dbReference>
<keyword evidence="6" id="KW-0677">Repeat</keyword>
<dbReference type="GeneTree" id="ENSGT00940000156178"/>
<comment type="subcellular location">
    <subcellularLocation>
        <location evidence="11">Cytoplasm</location>
    </subcellularLocation>
    <subcellularLocation>
        <location evidence="1 11">Nucleus</location>
    </subcellularLocation>
    <subcellularLocation>
        <location evidence="11">Secreted</location>
    </subcellularLocation>
</comment>
<dbReference type="InterPro" id="IPR001478">
    <property type="entry name" value="PDZ"/>
</dbReference>
<dbReference type="FunFam" id="2.30.42.10:FF:000147">
    <property type="entry name" value="Pro-interleukin-16"/>
    <property type="match status" value="1"/>
</dbReference>
<evidence type="ECO:0000256" key="8">
    <source>
        <dbReference type="ARBA" id="ARBA00023163"/>
    </source>
</evidence>
<evidence type="ECO:0000256" key="11">
    <source>
        <dbReference type="RuleBase" id="RU363135"/>
    </source>
</evidence>
<dbReference type="SMART" id="SM00228">
    <property type="entry name" value="PDZ"/>
    <property type="match status" value="4"/>
</dbReference>
<name>A0A4W3GT11_CALMI</name>
<evidence type="ECO:0000256" key="10">
    <source>
        <dbReference type="ARBA" id="ARBA00024706"/>
    </source>
</evidence>
<dbReference type="PANTHER" id="PTHR48484">
    <property type="entry name" value="PRO-INTERLEUKIN-16"/>
    <property type="match status" value="1"/>
</dbReference>
<evidence type="ECO:0000256" key="6">
    <source>
        <dbReference type="ARBA" id="ARBA00022737"/>
    </source>
</evidence>
<reference evidence="15" key="2">
    <citation type="journal article" date="2007" name="PLoS Biol.">
        <title>Survey sequencing and comparative analysis of the elephant shark (Callorhinchus milii) genome.</title>
        <authorList>
            <person name="Venkatesh B."/>
            <person name="Kirkness E.F."/>
            <person name="Loh Y.H."/>
            <person name="Halpern A.L."/>
            <person name="Lee A.P."/>
            <person name="Johnson J."/>
            <person name="Dandona N."/>
            <person name="Viswanathan L.D."/>
            <person name="Tay A."/>
            <person name="Venter J.C."/>
            <person name="Strausberg R.L."/>
            <person name="Brenner S."/>
        </authorList>
    </citation>
    <scope>NUCLEOTIDE SEQUENCE [LARGE SCALE GENOMIC DNA]</scope>
</reference>
<dbReference type="GO" id="GO:0050930">
    <property type="term" value="P:induction of positive chemotaxis"/>
    <property type="evidence" value="ECO:0007669"/>
    <property type="project" value="InterPro"/>
</dbReference>
<keyword evidence="8" id="KW-0804">Transcription</keyword>
<dbReference type="CDD" id="cd06759">
    <property type="entry name" value="PDZ3_PDZD2-PDZ1_hPro-IL-16-like"/>
    <property type="match status" value="1"/>
</dbReference>
<evidence type="ECO:0000313" key="15">
    <source>
        <dbReference type="Proteomes" id="UP000314986"/>
    </source>
</evidence>
<proteinExistence type="predicted"/>
<feature type="domain" description="PDZ" evidence="13">
    <location>
        <begin position="857"/>
        <end position="929"/>
    </location>
</feature>
<dbReference type="GO" id="GO:0042609">
    <property type="term" value="F:CD4 receptor binding"/>
    <property type="evidence" value="ECO:0007669"/>
    <property type="project" value="TreeGrafter"/>
</dbReference>
<reference evidence="15" key="1">
    <citation type="journal article" date="2006" name="Science">
        <title>Ancient noncoding elements conserved in the human genome.</title>
        <authorList>
            <person name="Venkatesh B."/>
            <person name="Kirkness E.F."/>
            <person name="Loh Y.H."/>
            <person name="Halpern A.L."/>
            <person name="Lee A.P."/>
            <person name="Johnson J."/>
            <person name="Dandona N."/>
            <person name="Viswanathan L.D."/>
            <person name="Tay A."/>
            <person name="Venter J.C."/>
            <person name="Strausberg R.L."/>
            <person name="Brenner S."/>
        </authorList>
    </citation>
    <scope>NUCLEOTIDE SEQUENCE [LARGE SCALE GENOMIC DNA]</scope>
</reference>
<protein>
    <recommendedName>
        <fullName evidence="11">Pro-interleukin-16</fullName>
    </recommendedName>
    <component>
        <recommendedName>
            <fullName evidence="11">Interleukin-16</fullName>
            <shortName evidence="11">IL-16</shortName>
        </recommendedName>
        <alternativeName>
            <fullName evidence="11">Lymphocyte chemoattractant factor</fullName>
            <shortName evidence="11">LCF</shortName>
        </alternativeName>
    </component>
</protein>
<feature type="compositionally biased region" description="Polar residues" evidence="12">
    <location>
        <begin position="656"/>
        <end position="673"/>
    </location>
</feature>
<keyword evidence="2 11" id="KW-0963">Cytoplasm</keyword>
<dbReference type="GO" id="GO:0005615">
    <property type="term" value="C:extracellular space"/>
    <property type="evidence" value="ECO:0007669"/>
    <property type="project" value="UniProtKB-KW"/>
</dbReference>
<dbReference type="InterPro" id="IPR036034">
    <property type="entry name" value="PDZ_sf"/>
</dbReference>
<evidence type="ECO:0000256" key="7">
    <source>
        <dbReference type="ARBA" id="ARBA00023015"/>
    </source>
</evidence>
<dbReference type="FunFam" id="2.30.42.10:FF:000127">
    <property type="entry name" value="Pro-interleukin-16"/>
    <property type="match status" value="1"/>
</dbReference>
<evidence type="ECO:0000256" key="12">
    <source>
        <dbReference type="SAM" id="MobiDB-lite"/>
    </source>
</evidence>
<keyword evidence="7" id="KW-0805">Transcription regulation</keyword>
<feature type="compositionally biased region" description="Polar residues" evidence="12">
    <location>
        <begin position="540"/>
        <end position="553"/>
    </location>
</feature>
<evidence type="ECO:0000256" key="5">
    <source>
        <dbReference type="ARBA" id="ARBA00022525"/>
    </source>
</evidence>
<evidence type="ECO:0000313" key="14">
    <source>
        <dbReference type="Ensembl" id="ENSCMIP00000007318.1"/>
    </source>
</evidence>
<feature type="region of interest" description="Disordered" evidence="12">
    <location>
        <begin position="645"/>
        <end position="676"/>
    </location>
</feature>
<evidence type="ECO:0000256" key="9">
    <source>
        <dbReference type="ARBA" id="ARBA00023242"/>
    </source>
</evidence>
<dbReference type="GO" id="GO:0030595">
    <property type="term" value="P:leukocyte chemotaxis"/>
    <property type="evidence" value="ECO:0007669"/>
    <property type="project" value="TreeGrafter"/>
</dbReference>
<feature type="region of interest" description="Disordered" evidence="12">
    <location>
        <begin position="502"/>
        <end position="521"/>
    </location>
</feature>
<accession>A0A4W3GT11</accession>
<keyword evidence="4 11" id="KW-0202">Cytokine</keyword>
<dbReference type="Pfam" id="PF00595">
    <property type="entry name" value="PDZ"/>
    <property type="match status" value="4"/>
</dbReference>
<reference evidence="14" key="5">
    <citation type="submission" date="2025-09" db="UniProtKB">
        <authorList>
            <consortium name="Ensembl"/>
        </authorList>
    </citation>
    <scope>IDENTIFICATION</scope>
</reference>
<sequence length="1068" mass="115953">MGRKSTSGRSNKKSRKFGVISRTLLLCNSKNPDDGSNAEEKYLASVDGLTQCASELTTNDPKSHPIRVSQAHHKISNFMVPGIPSELKQSANDEAEKKIGQESTSNPQTCVLLAGASSFWMEKDVDSLVATKQALCRNTQTHSFCGNRKSLSEQLEAAGAARSLSSAHLIHPSCNTQPSVISNIVLMKGQGKGLGFSVVGGRDSVYGPMGIFVKTIYPDGAAAADGRLREGDEILEVNGVAMIDLTHGEAIQTFKQIKKGLLTLTVRTCLRSPSFTHSHSTAHVSRSWSLSSNIYMRRGSYSSSELDNAPSLPKATSPNDRIIMEVTLHKEHGVGLGIGLCTVFMQKEVPGIYIHTLSPGSVAHLDGRLRCGDQILEINTINVHNMTLNETHALLQQCKSGPINLIISRHPNPQISEQQFNEAILQTFGNGKFNKDSCQWNAEGMSKEMQDKFCEIIQKREPLPSAKESGEIESVNDLTAAVKRHHLADGLKQEAEGDILAPTNMKPAEKMNGKKGPPVAPKPAWVRQSLKALRSGKWADSNTTIKSSQQQSLPMPECSESATQSINHTIHSFETLSALDLPDQGNTCTQPLQLDQTVFMSSSEEDSKGKTSSLINHKDCPTDRKIILKSLKSSDEVLMKAVGAVSHQPPVKSSPRRSNSTINDVSTSLSRSPQIPPHVVKATGLRTRSFPLSISSSYEVRETSTLREGSLSSSSDKIHTISNHVSYALMKGVLAFPQSPVSWCGSLWNAHPMSPCTSSEDALSWPDGSPLTSPTIENHQLEKGFSLSLAELRHCTIGLTDEDKKEDGKKEHILSLSSYVSAQSVMSLMPTEELEELIQEVKNLDEETLKQFEDIHVVVLHKEEGAGLGFSIAGGIDLENKITTVHRVFPSGLAAQEKTIEKGDEILSINGQSLKGVTHSDALAILRQARMPQQAVVVVHKLKEDERKLSTSSECSSTESPIDSATEDKMSSFTLELEKSAGSMGFSLEGGKGSIHGDKPVVINRIFKGGAAEQSNIILPGDELVQLNTTTMQGLTRFEAWNVIKSLPDGPTKVIIRRKSLISNISAV</sequence>
<dbReference type="PRINTS" id="PR01931">
    <property type="entry name" value="INTRLEUKIN16"/>
</dbReference>
<comment type="function">
    <text evidence="10 11">Interleukin-16 stimulates a migratory response in CD4+ lymphocytes, monocytes, and eosinophils. Primes CD4+ T-cells for IL-2 and IL-15 responsiveness. Also induces T-lymphocyte expression of interleukin 2 receptor. Ligand for CD4.</text>
</comment>
<comment type="subunit">
    <text evidence="11">Homotetramer.</text>
</comment>
<keyword evidence="5 11" id="KW-0964">Secreted</keyword>
<dbReference type="SUPFAM" id="SSF50156">
    <property type="entry name" value="PDZ domain-like"/>
    <property type="match status" value="4"/>
</dbReference>
<reference evidence="15" key="3">
    <citation type="journal article" date="2014" name="Nature">
        <title>Elephant shark genome provides unique insights into gnathostome evolution.</title>
        <authorList>
            <consortium name="International Elephant Shark Genome Sequencing Consortium"/>
            <person name="Venkatesh B."/>
            <person name="Lee A.P."/>
            <person name="Ravi V."/>
            <person name="Maurya A.K."/>
            <person name="Lian M.M."/>
            <person name="Swann J.B."/>
            <person name="Ohta Y."/>
            <person name="Flajnik M.F."/>
            <person name="Sutoh Y."/>
            <person name="Kasahara M."/>
            <person name="Hoon S."/>
            <person name="Gangu V."/>
            <person name="Roy S.W."/>
            <person name="Irimia M."/>
            <person name="Korzh V."/>
            <person name="Kondrychyn I."/>
            <person name="Lim Z.W."/>
            <person name="Tay B.H."/>
            <person name="Tohari S."/>
            <person name="Kong K.W."/>
            <person name="Ho S."/>
            <person name="Lorente-Galdos B."/>
            <person name="Quilez J."/>
            <person name="Marques-Bonet T."/>
            <person name="Raney B.J."/>
            <person name="Ingham P.W."/>
            <person name="Tay A."/>
            <person name="Hillier L.W."/>
            <person name="Minx P."/>
            <person name="Boehm T."/>
            <person name="Wilson R.K."/>
            <person name="Brenner S."/>
            <person name="Warren W.C."/>
        </authorList>
    </citation>
    <scope>NUCLEOTIDE SEQUENCE [LARGE SCALE GENOMIC DNA]</scope>
</reference>
<dbReference type="InterPro" id="IPR020450">
    <property type="entry name" value="IL-16"/>
</dbReference>
<dbReference type="GO" id="GO:0005737">
    <property type="term" value="C:cytoplasm"/>
    <property type="evidence" value="ECO:0007669"/>
    <property type="project" value="UniProtKB-SubCell"/>
</dbReference>
<dbReference type="OMA" id="FFTKEAS"/>
<evidence type="ECO:0000256" key="4">
    <source>
        <dbReference type="ARBA" id="ARBA00022514"/>
    </source>
</evidence>
<gene>
    <name evidence="14" type="primary">il16</name>
    <name evidence="11" type="synonym">IL16</name>
</gene>
<keyword evidence="9 11" id="KW-0539">Nucleus</keyword>
<evidence type="ECO:0000259" key="13">
    <source>
        <dbReference type="PROSITE" id="PS50106"/>
    </source>
</evidence>
<evidence type="ECO:0000256" key="1">
    <source>
        <dbReference type="ARBA" id="ARBA00004123"/>
    </source>
</evidence>
<dbReference type="CDD" id="cd06760">
    <property type="entry name" value="PDZ4_PDZD2-PDZ2_hPro-IL-16-like"/>
    <property type="match status" value="1"/>
</dbReference>
<dbReference type="InterPro" id="IPR055287">
    <property type="entry name" value="IL-16-like"/>
</dbReference>
<keyword evidence="15" id="KW-1185">Reference proteome</keyword>
<dbReference type="FunFam" id="2.30.42.10:FF:000122">
    <property type="entry name" value="Pro-interleukin-16"/>
    <property type="match status" value="1"/>
</dbReference>
<dbReference type="PANTHER" id="PTHR48484:SF2">
    <property type="entry name" value="PRO-INTERLEUKIN-16"/>
    <property type="match status" value="1"/>
</dbReference>
<dbReference type="GO" id="GO:0005125">
    <property type="term" value="F:cytokine activity"/>
    <property type="evidence" value="ECO:0007669"/>
    <property type="project" value="UniProtKB-KW"/>
</dbReference>
<feature type="region of interest" description="Disordered" evidence="12">
    <location>
        <begin position="536"/>
        <end position="557"/>
    </location>
</feature>
<evidence type="ECO:0000256" key="3">
    <source>
        <dbReference type="ARBA" id="ARBA00022500"/>
    </source>
</evidence>
<dbReference type="PROSITE" id="PS50106">
    <property type="entry name" value="PDZ"/>
    <property type="match status" value="4"/>
</dbReference>
<dbReference type="GO" id="GO:0005634">
    <property type="term" value="C:nucleus"/>
    <property type="evidence" value="ECO:0007669"/>
    <property type="project" value="UniProtKB-SubCell"/>
</dbReference>
<feature type="domain" description="PDZ" evidence="13">
    <location>
        <begin position="183"/>
        <end position="256"/>
    </location>
</feature>
<dbReference type="Gene3D" id="2.30.42.10">
    <property type="match status" value="4"/>
</dbReference>
<reference evidence="14" key="4">
    <citation type="submission" date="2025-08" db="UniProtKB">
        <authorList>
            <consortium name="Ensembl"/>
        </authorList>
    </citation>
    <scope>IDENTIFICATION</scope>
</reference>
<keyword evidence="3 11" id="KW-0145">Chemotaxis</keyword>
<dbReference type="CDD" id="cd06763">
    <property type="entry name" value="PDZ7_PDZD2-PDZ4_hPro-IL-16-like"/>
    <property type="match status" value="1"/>
</dbReference>
<feature type="domain" description="PDZ" evidence="13">
    <location>
        <begin position="974"/>
        <end position="1059"/>
    </location>
</feature>
<evidence type="ECO:0000256" key="2">
    <source>
        <dbReference type="ARBA" id="ARBA00022490"/>
    </source>
</evidence>
<dbReference type="CDD" id="cd06762">
    <property type="entry name" value="PDZ6_PDZD2-PDZ3_hPro-IL-16-like"/>
    <property type="match status" value="1"/>
</dbReference>
<feature type="region of interest" description="Disordered" evidence="12">
    <location>
        <begin position="948"/>
        <end position="967"/>
    </location>
</feature>
<feature type="compositionally biased region" description="Low complexity" evidence="12">
    <location>
        <begin position="950"/>
        <end position="960"/>
    </location>
</feature>
<organism evidence="14 15">
    <name type="scientific">Callorhinchus milii</name>
    <name type="common">Ghost shark</name>
    <dbReference type="NCBI Taxonomy" id="7868"/>
    <lineage>
        <taxon>Eukaryota</taxon>
        <taxon>Metazoa</taxon>
        <taxon>Chordata</taxon>
        <taxon>Craniata</taxon>
        <taxon>Vertebrata</taxon>
        <taxon>Chondrichthyes</taxon>
        <taxon>Holocephali</taxon>
        <taxon>Chimaeriformes</taxon>
        <taxon>Callorhinchidae</taxon>
        <taxon>Callorhinchus</taxon>
    </lineage>
</organism>
<feature type="domain" description="PDZ" evidence="13">
    <location>
        <begin position="325"/>
        <end position="397"/>
    </location>
</feature>
<dbReference type="AlphaFoldDB" id="A0A4W3GT11"/>
<dbReference type="Ensembl" id="ENSCMIT00000007542.1">
    <property type="protein sequence ID" value="ENSCMIP00000007318.1"/>
    <property type="gene ID" value="ENSCMIG00000004034.1"/>
</dbReference>